<feature type="compositionally biased region" description="Basic residues" evidence="1">
    <location>
        <begin position="11"/>
        <end position="20"/>
    </location>
</feature>
<organism evidence="2">
    <name type="scientific">Arundo donax</name>
    <name type="common">Giant reed</name>
    <name type="synonym">Donax arundinaceus</name>
    <dbReference type="NCBI Taxonomy" id="35708"/>
    <lineage>
        <taxon>Eukaryota</taxon>
        <taxon>Viridiplantae</taxon>
        <taxon>Streptophyta</taxon>
        <taxon>Embryophyta</taxon>
        <taxon>Tracheophyta</taxon>
        <taxon>Spermatophyta</taxon>
        <taxon>Magnoliopsida</taxon>
        <taxon>Liliopsida</taxon>
        <taxon>Poales</taxon>
        <taxon>Poaceae</taxon>
        <taxon>PACMAD clade</taxon>
        <taxon>Arundinoideae</taxon>
        <taxon>Arundineae</taxon>
        <taxon>Arundo</taxon>
    </lineage>
</organism>
<reference evidence="2" key="2">
    <citation type="journal article" date="2015" name="Data Brief">
        <title>Shoot transcriptome of the giant reed, Arundo donax.</title>
        <authorList>
            <person name="Barrero R.A."/>
            <person name="Guerrero F.D."/>
            <person name="Moolhuijzen P."/>
            <person name="Goolsby J.A."/>
            <person name="Tidwell J."/>
            <person name="Bellgard S.E."/>
            <person name="Bellgard M.I."/>
        </authorList>
    </citation>
    <scope>NUCLEOTIDE SEQUENCE</scope>
    <source>
        <tissue evidence="2">Shoot tissue taken approximately 20 cm above the soil surface</tissue>
    </source>
</reference>
<accession>A0A0A9A760</accession>
<feature type="region of interest" description="Disordered" evidence="1">
    <location>
        <begin position="1"/>
        <end position="29"/>
    </location>
</feature>
<dbReference type="EMBL" id="GBRH01250969">
    <property type="protein sequence ID" value="JAD46926.1"/>
    <property type="molecule type" value="Transcribed_RNA"/>
</dbReference>
<evidence type="ECO:0000256" key="1">
    <source>
        <dbReference type="SAM" id="MobiDB-lite"/>
    </source>
</evidence>
<evidence type="ECO:0000313" key="2">
    <source>
        <dbReference type="EMBL" id="JAD46926.1"/>
    </source>
</evidence>
<protein>
    <submittedName>
        <fullName evidence="2">Uncharacterized protein</fullName>
    </submittedName>
</protein>
<sequence>MMVIGNIRPTDRRHRAKKSHFNPSFQPWR</sequence>
<proteinExistence type="predicted"/>
<reference evidence="2" key="1">
    <citation type="submission" date="2014-09" db="EMBL/GenBank/DDBJ databases">
        <authorList>
            <person name="Magalhaes I.L.F."/>
            <person name="Oliveira U."/>
            <person name="Santos F.R."/>
            <person name="Vidigal T.H.D.A."/>
            <person name="Brescovit A.D."/>
            <person name="Santos A.J."/>
        </authorList>
    </citation>
    <scope>NUCLEOTIDE SEQUENCE</scope>
    <source>
        <tissue evidence="2">Shoot tissue taken approximately 20 cm above the soil surface</tissue>
    </source>
</reference>
<name>A0A0A9A760_ARUDO</name>
<dbReference type="AlphaFoldDB" id="A0A0A9A760"/>